<evidence type="ECO:0000256" key="2">
    <source>
        <dbReference type="SAM" id="MobiDB-lite"/>
    </source>
</evidence>
<protein>
    <recommendedName>
        <fullName evidence="3">Integrase catalytic domain-containing protein</fullName>
    </recommendedName>
</protein>
<dbReference type="InterPro" id="IPR012337">
    <property type="entry name" value="RNaseH-like_sf"/>
</dbReference>
<dbReference type="InterPro" id="IPR001584">
    <property type="entry name" value="Integrase_cat-core"/>
</dbReference>
<dbReference type="SUPFAM" id="SSF53098">
    <property type="entry name" value="Ribonuclease H-like"/>
    <property type="match status" value="1"/>
</dbReference>
<accession>A0A9Q3CC60</accession>
<organism evidence="4 5">
    <name type="scientific">Austropuccinia psidii MF-1</name>
    <dbReference type="NCBI Taxonomy" id="1389203"/>
    <lineage>
        <taxon>Eukaryota</taxon>
        <taxon>Fungi</taxon>
        <taxon>Dikarya</taxon>
        <taxon>Basidiomycota</taxon>
        <taxon>Pucciniomycotina</taxon>
        <taxon>Pucciniomycetes</taxon>
        <taxon>Pucciniales</taxon>
        <taxon>Sphaerophragmiaceae</taxon>
        <taxon>Austropuccinia</taxon>
    </lineage>
</organism>
<dbReference type="GO" id="GO:0015074">
    <property type="term" value="P:DNA integration"/>
    <property type="evidence" value="ECO:0007669"/>
    <property type="project" value="InterPro"/>
</dbReference>
<comment type="caution">
    <text evidence="4">The sequence shown here is derived from an EMBL/GenBank/DDBJ whole genome shotgun (WGS) entry which is preliminary data.</text>
</comment>
<evidence type="ECO:0000313" key="5">
    <source>
        <dbReference type="Proteomes" id="UP000765509"/>
    </source>
</evidence>
<reference evidence="4" key="1">
    <citation type="submission" date="2021-03" db="EMBL/GenBank/DDBJ databases">
        <title>Draft genome sequence of rust myrtle Austropuccinia psidii MF-1, a brazilian biotype.</title>
        <authorList>
            <person name="Quecine M.C."/>
            <person name="Pachon D.M.R."/>
            <person name="Bonatelli M.L."/>
            <person name="Correr F.H."/>
            <person name="Franceschini L.M."/>
            <person name="Leite T.F."/>
            <person name="Margarido G.R.A."/>
            <person name="Almeida C.A."/>
            <person name="Ferrarezi J.A."/>
            <person name="Labate C.A."/>
        </authorList>
    </citation>
    <scope>NUCLEOTIDE SEQUENCE</scope>
    <source>
        <strain evidence="4">MF-1</strain>
    </source>
</reference>
<dbReference type="GO" id="GO:0005634">
    <property type="term" value="C:nucleus"/>
    <property type="evidence" value="ECO:0007669"/>
    <property type="project" value="UniProtKB-ARBA"/>
</dbReference>
<evidence type="ECO:0000256" key="1">
    <source>
        <dbReference type="ARBA" id="ARBA00022884"/>
    </source>
</evidence>
<evidence type="ECO:0000259" key="3">
    <source>
        <dbReference type="PROSITE" id="PS50994"/>
    </source>
</evidence>
<dbReference type="OrthoDB" id="3227343at2759"/>
<feature type="compositionally biased region" description="Polar residues" evidence="2">
    <location>
        <begin position="66"/>
        <end position="75"/>
    </location>
</feature>
<keyword evidence="5" id="KW-1185">Reference proteome</keyword>
<dbReference type="Proteomes" id="UP000765509">
    <property type="component" value="Unassembled WGS sequence"/>
</dbReference>
<sequence>MIGTKIEFSTAYHQQTDGLAERMIQTMEEILRRFCAYGMEYKEHCGYTHERVTILQAIQLAYNASQNSTTGNSPSLLKKGQNPSFPVDQL</sequence>
<feature type="region of interest" description="Disordered" evidence="2">
    <location>
        <begin position="66"/>
        <end position="90"/>
    </location>
</feature>
<dbReference type="EMBL" id="AVOT02005993">
    <property type="protein sequence ID" value="MBW0480500.1"/>
    <property type="molecule type" value="Genomic_DNA"/>
</dbReference>
<dbReference type="GO" id="GO:0003723">
    <property type="term" value="F:RNA binding"/>
    <property type="evidence" value="ECO:0007669"/>
    <property type="project" value="UniProtKB-KW"/>
</dbReference>
<gene>
    <name evidence="4" type="ORF">O181_020215</name>
</gene>
<dbReference type="AlphaFoldDB" id="A0A9Q3CC60"/>
<feature type="domain" description="Integrase catalytic" evidence="3">
    <location>
        <begin position="1"/>
        <end position="82"/>
    </location>
</feature>
<keyword evidence="1" id="KW-0694">RNA-binding</keyword>
<dbReference type="Gene3D" id="3.30.420.10">
    <property type="entry name" value="Ribonuclease H-like superfamily/Ribonuclease H"/>
    <property type="match status" value="1"/>
</dbReference>
<proteinExistence type="predicted"/>
<evidence type="ECO:0000313" key="4">
    <source>
        <dbReference type="EMBL" id="MBW0480500.1"/>
    </source>
</evidence>
<dbReference type="InterPro" id="IPR036397">
    <property type="entry name" value="RNaseH_sf"/>
</dbReference>
<name>A0A9Q3CC60_9BASI</name>
<dbReference type="PROSITE" id="PS50994">
    <property type="entry name" value="INTEGRASE"/>
    <property type="match status" value="1"/>
</dbReference>